<dbReference type="Proteomes" id="UP000615989">
    <property type="component" value="Unassembled WGS sequence"/>
</dbReference>
<dbReference type="InterPro" id="IPR035965">
    <property type="entry name" value="PAS-like_dom_sf"/>
</dbReference>
<dbReference type="SUPFAM" id="SSF55785">
    <property type="entry name" value="PYP-like sensor domain (PAS domain)"/>
    <property type="match status" value="1"/>
</dbReference>
<feature type="transmembrane region" description="Helical" evidence="1">
    <location>
        <begin position="175"/>
        <end position="196"/>
    </location>
</feature>
<dbReference type="InterPro" id="IPR029787">
    <property type="entry name" value="Nucleotide_cyclase"/>
</dbReference>
<evidence type="ECO:0000259" key="4">
    <source>
        <dbReference type="PROSITE" id="PS50887"/>
    </source>
</evidence>
<feature type="transmembrane region" description="Helical" evidence="1">
    <location>
        <begin position="151"/>
        <end position="169"/>
    </location>
</feature>
<dbReference type="SMART" id="SM00267">
    <property type="entry name" value="GGDEF"/>
    <property type="match status" value="1"/>
</dbReference>
<evidence type="ECO:0000313" key="6">
    <source>
        <dbReference type="Proteomes" id="UP000615989"/>
    </source>
</evidence>
<dbReference type="InterPro" id="IPR043128">
    <property type="entry name" value="Rev_trsase/Diguanyl_cyclase"/>
</dbReference>
<dbReference type="InterPro" id="IPR000700">
    <property type="entry name" value="PAS-assoc_C"/>
</dbReference>
<proteinExistence type="predicted"/>
<keyword evidence="1" id="KW-1133">Transmembrane helix</keyword>
<evidence type="ECO:0000313" key="5">
    <source>
        <dbReference type="EMBL" id="NMG23363.1"/>
    </source>
</evidence>
<dbReference type="RefSeq" id="WP_169116782.1">
    <property type="nucleotide sequence ID" value="NZ_WTVG02000040.1"/>
</dbReference>
<dbReference type="NCBIfam" id="TIGR00254">
    <property type="entry name" value="GGDEF"/>
    <property type="match status" value="1"/>
</dbReference>
<evidence type="ECO:0000259" key="3">
    <source>
        <dbReference type="PROSITE" id="PS50113"/>
    </source>
</evidence>
<dbReference type="CDD" id="cd01949">
    <property type="entry name" value="GGDEF"/>
    <property type="match status" value="1"/>
</dbReference>
<feature type="transmembrane region" description="Helical" evidence="1">
    <location>
        <begin position="36"/>
        <end position="56"/>
    </location>
</feature>
<feature type="domain" description="PAS" evidence="2">
    <location>
        <begin position="229"/>
        <end position="274"/>
    </location>
</feature>
<dbReference type="InterPro" id="IPR000014">
    <property type="entry name" value="PAS"/>
</dbReference>
<comment type="caution">
    <text evidence="5">The sequence shown here is derived from an EMBL/GenBank/DDBJ whole genome shotgun (WGS) entry which is preliminary data.</text>
</comment>
<reference evidence="5" key="1">
    <citation type="submission" date="2019-12" db="EMBL/GenBank/DDBJ databases">
        <title>Comparative genomics gives insights into the taxonomy of the Azoarcus-Aromatoleum group and reveals separate origins of nif in the plant-associated Azoarcus and non-plant-associated Aromatoleum sub-groups.</title>
        <authorList>
            <person name="Lafos M."/>
            <person name="Maluk M."/>
            <person name="Batista M."/>
            <person name="Junghare M."/>
            <person name="Carmona M."/>
            <person name="Faoro H."/>
            <person name="Cruz L.M."/>
            <person name="Battistoni F."/>
            <person name="De Souza E."/>
            <person name="Pedrosa F."/>
            <person name="Chen W.-M."/>
            <person name="Poole P.S."/>
            <person name="Dixon R.A."/>
            <person name="James E.K."/>
        </authorList>
    </citation>
    <scope>NUCLEOTIDE SEQUENCE</scope>
    <source>
        <strain evidence="5">LuFRes1</strain>
    </source>
</reference>
<dbReference type="PANTHER" id="PTHR44757:SF4">
    <property type="entry name" value="DIGUANYLATE CYCLASE DGCE-RELATED"/>
    <property type="match status" value="1"/>
</dbReference>
<dbReference type="Pfam" id="PF00990">
    <property type="entry name" value="GGDEF"/>
    <property type="match status" value="1"/>
</dbReference>
<sequence>MIPDFLHKIRPGSTEKRHPDPLYAEQVRLLYENAPLAYLATLINGAILGYVQLAFIPLGVVLAWYGCLLSVTALRVLVTWRYGKVKRGADEARFWNIAYSIGAALAGIVWGAAGWVLFPPDSIAHQVFVAFVLAGMVAGGVTVLAPRMEACLAFLLPALLPLAVQYLTLRMPLQTAMGVMTLIFLVVMSLSAWNFHRVIRTSLHLRFDKQELEAEVTRRQRAEEQLFQEKDRLQTTVSSIGEGVALIDADGRIEYINPAAEQLFGQRCEHVLHRPPNEVFECFDDQGERIATALEDSLHSATPQRRQYALYGKDTAKYIVEELATPLLDRLGKLVGAVSVFRDVTEVQKFTEQLIHAADHDVLTGLPNRNLLTDRTKQAIARAHRKHESFALLFVDLDQFKAVNDTMGHACGDALLVDVAKRLTDCVREEDMVARLGGDEFVVLLDGPTHRRHVEAVANKILRTLREPFQLGAGSATISGSVGCSLYPDDGRDVESLLGRADAAMYRAKQMGRNQKA</sequence>
<feature type="domain" description="GGDEF" evidence="4">
    <location>
        <begin position="388"/>
        <end position="517"/>
    </location>
</feature>
<dbReference type="PANTHER" id="PTHR44757">
    <property type="entry name" value="DIGUANYLATE CYCLASE DGCP"/>
    <property type="match status" value="1"/>
</dbReference>
<dbReference type="PROSITE" id="PS50887">
    <property type="entry name" value="GGDEF"/>
    <property type="match status" value="1"/>
</dbReference>
<accession>A0ABX1PHD7</accession>
<gene>
    <name evidence="5" type="ORF">GO606_01255</name>
</gene>
<dbReference type="SUPFAM" id="SSF55073">
    <property type="entry name" value="Nucleotide cyclase"/>
    <property type="match status" value="1"/>
</dbReference>
<dbReference type="Pfam" id="PF08448">
    <property type="entry name" value="PAS_4"/>
    <property type="match status" value="1"/>
</dbReference>
<feature type="transmembrane region" description="Helical" evidence="1">
    <location>
        <begin position="62"/>
        <end position="82"/>
    </location>
</feature>
<evidence type="ECO:0000259" key="2">
    <source>
        <dbReference type="PROSITE" id="PS50112"/>
    </source>
</evidence>
<dbReference type="InterPro" id="IPR013656">
    <property type="entry name" value="PAS_4"/>
</dbReference>
<dbReference type="NCBIfam" id="TIGR00229">
    <property type="entry name" value="sensory_box"/>
    <property type="match status" value="1"/>
</dbReference>
<protein>
    <submittedName>
        <fullName evidence="5">Diguanylate cyclase</fullName>
    </submittedName>
</protein>
<dbReference type="Gene3D" id="3.30.450.20">
    <property type="entry name" value="PAS domain"/>
    <property type="match status" value="1"/>
</dbReference>
<dbReference type="PROSITE" id="PS50112">
    <property type="entry name" value="PAS"/>
    <property type="match status" value="1"/>
</dbReference>
<dbReference type="Gene3D" id="3.30.70.270">
    <property type="match status" value="1"/>
</dbReference>
<feature type="transmembrane region" description="Helical" evidence="1">
    <location>
        <begin position="94"/>
        <end position="117"/>
    </location>
</feature>
<keyword evidence="1" id="KW-0472">Membrane</keyword>
<keyword evidence="6" id="KW-1185">Reference proteome</keyword>
<dbReference type="InterPro" id="IPR052155">
    <property type="entry name" value="Biofilm_reg_signaling"/>
</dbReference>
<dbReference type="CDD" id="cd00130">
    <property type="entry name" value="PAS"/>
    <property type="match status" value="1"/>
</dbReference>
<feature type="transmembrane region" description="Helical" evidence="1">
    <location>
        <begin position="123"/>
        <end position="144"/>
    </location>
</feature>
<dbReference type="InterPro" id="IPR000160">
    <property type="entry name" value="GGDEF_dom"/>
</dbReference>
<feature type="domain" description="PAC" evidence="3">
    <location>
        <begin position="304"/>
        <end position="356"/>
    </location>
</feature>
<evidence type="ECO:0000256" key="1">
    <source>
        <dbReference type="SAM" id="Phobius"/>
    </source>
</evidence>
<dbReference type="SMART" id="SM00091">
    <property type="entry name" value="PAS"/>
    <property type="match status" value="1"/>
</dbReference>
<organism evidence="5 6">
    <name type="scientific">Aromatoleum anaerobium</name>
    <dbReference type="NCBI Taxonomy" id="182180"/>
    <lineage>
        <taxon>Bacteria</taxon>
        <taxon>Pseudomonadati</taxon>
        <taxon>Pseudomonadota</taxon>
        <taxon>Betaproteobacteria</taxon>
        <taxon>Rhodocyclales</taxon>
        <taxon>Rhodocyclaceae</taxon>
        <taxon>Aromatoleum</taxon>
    </lineage>
</organism>
<name>A0ABX1PHD7_9RHOO</name>
<dbReference type="PROSITE" id="PS50113">
    <property type="entry name" value="PAC"/>
    <property type="match status" value="1"/>
</dbReference>
<keyword evidence="1" id="KW-0812">Transmembrane</keyword>
<dbReference type="EMBL" id="WTVG01000002">
    <property type="protein sequence ID" value="NMG23363.1"/>
    <property type="molecule type" value="Genomic_DNA"/>
</dbReference>